<accession>A0A1B0BWQ0</accession>
<dbReference type="VEuPathDB" id="VectorBase:GPPI042862"/>
<dbReference type="EnsemblMetazoa" id="GPPI042862-RA">
    <property type="protein sequence ID" value="GPPI042862-PA"/>
    <property type="gene ID" value="GPPI042862"/>
</dbReference>
<reference evidence="2" key="2">
    <citation type="submission" date="2020-05" db="UniProtKB">
        <authorList>
            <consortium name="EnsemblMetazoa"/>
        </authorList>
    </citation>
    <scope>IDENTIFICATION</scope>
    <source>
        <strain evidence="2">IAEA</strain>
    </source>
</reference>
<name>A0A1B0BWQ0_9MUSC</name>
<evidence type="ECO:0000313" key="3">
    <source>
        <dbReference type="Proteomes" id="UP000092460"/>
    </source>
</evidence>
<feature type="region of interest" description="Disordered" evidence="1">
    <location>
        <begin position="1"/>
        <end position="22"/>
    </location>
</feature>
<evidence type="ECO:0000256" key="1">
    <source>
        <dbReference type="SAM" id="MobiDB-lite"/>
    </source>
</evidence>
<reference evidence="3" key="1">
    <citation type="submission" date="2015-01" db="EMBL/GenBank/DDBJ databases">
        <authorList>
            <person name="Aksoy S."/>
            <person name="Warren W."/>
            <person name="Wilson R.K."/>
        </authorList>
    </citation>
    <scope>NUCLEOTIDE SEQUENCE [LARGE SCALE GENOMIC DNA]</scope>
    <source>
        <strain evidence="3">IAEA</strain>
    </source>
</reference>
<dbReference type="EMBL" id="JXJN01021905">
    <property type="status" value="NOT_ANNOTATED_CDS"/>
    <property type="molecule type" value="Genomic_DNA"/>
</dbReference>
<protein>
    <submittedName>
        <fullName evidence="2">Uncharacterized protein</fullName>
    </submittedName>
</protein>
<keyword evidence="3" id="KW-1185">Reference proteome</keyword>
<organism evidence="2 3">
    <name type="scientific">Glossina palpalis gambiensis</name>
    <dbReference type="NCBI Taxonomy" id="67801"/>
    <lineage>
        <taxon>Eukaryota</taxon>
        <taxon>Metazoa</taxon>
        <taxon>Ecdysozoa</taxon>
        <taxon>Arthropoda</taxon>
        <taxon>Hexapoda</taxon>
        <taxon>Insecta</taxon>
        <taxon>Pterygota</taxon>
        <taxon>Neoptera</taxon>
        <taxon>Endopterygota</taxon>
        <taxon>Diptera</taxon>
        <taxon>Brachycera</taxon>
        <taxon>Muscomorpha</taxon>
        <taxon>Hippoboscoidea</taxon>
        <taxon>Glossinidae</taxon>
        <taxon>Glossina</taxon>
    </lineage>
</organism>
<evidence type="ECO:0000313" key="2">
    <source>
        <dbReference type="EnsemblMetazoa" id="GPPI042862-PA"/>
    </source>
</evidence>
<proteinExistence type="predicted"/>
<dbReference type="AlphaFoldDB" id="A0A1B0BWQ0"/>
<dbReference type="Proteomes" id="UP000092460">
    <property type="component" value="Unassembled WGS sequence"/>
</dbReference>
<sequence length="120" mass="13628">MDEQREVRPSCIKSPGNSPVGYSMREAARREKNQCLEPVANEDEGQEAEVVEDLLGIDALGGLSPQDKGVQVHFDEQYTNEKARYSRTEDIPYCCGYFNLKKLRRRKYTEQSSSSVYVAS</sequence>